<evidence type="ECO:0000313" key="3">
    <source>
        <dbReference type="EMBL" id="KND04905.1"/>
    </source>
</evidence>
<dbReference type="OrthoDB" id="2015405at2759"/>
<dbReference type="InterPro" id="IPR002563">
    <property type="entry name" value="Flavin_Rdtase-like_dom"/>
</dbReference>
<protein>
    <recommendedName>
        <fullName evidence="2">Flavin reductase like domain-containing protein</fullName>
    </recommendedName>
</protein>
<dbReference type="Proteomes" id="UP000053201">
    <property type="component" value="Unassembled WGS sequence"/>
</dbReference>
<proteinExistence type="predicted"/>
<feature type="domain" description="Flavin reductase like" evidence="2">
    <location>
        <begin position="62"/>
        <end position="219"/>
    </location>
</feature>
<dbReference type="STRING" id="645134.A0A0L0HVG8"/>
<dbReference type="EMBL" id="KQ257450">
    <property type="protein sequence ID" value="KND04905.1"/>
    <property type="molecule type" value="Genomic_DNA"/>
</dbReference>
<organism evidence="3 4">
    <name type="scientific">Spizellomyces punctatus (strain DAOM BR117)</name>
    <dbReference type="NCBI Taxonomy" id="645134"/>
    <lineage>
        <taxon>Eukaryota</taxon>
        <taxon>Fungi</taxon>
        <taxon>Fungi incertae sedis</taxon>
        <taxon>Chytridiomycota</taxon>
        <taxon>Chytridiomycota incertae sedis</taxon>
        <taxon>Chytridiomycetes</taxon>
        <taxon>Spizellomycetales</taxon>
        <taxon>Spizellomycetaceae</taxon>
        <taxon>Spizellomyces</taxon>
    </lineage>
</organism>
<keyword evidence="4" id="KW-1185">Reference proteome</keyword>
<evidence type="ECO:0000313" key="4">
    <source>
        <dbReference type="Proteomes" id="UP000053201"/>
    </source>
</evidence>
<dbReference type="SMART" id="SM00903">
    <property type="entry name" value="Flavin_Reduct"/>
    <property type="match status" value="1"/>
</dbReference>
<dbReference type="Gene3D" id="2.30.110.10">
    <property type="entry name" value="Electron Transport, Fmn-binding Protein, Chain A"/>
    <property type="match status" value="1"/>
</dbReference>
<gene>
    <name evidence="3" type="ORF">SPPG_08858</name>
</gene>
<dbReference type="InterPro" id="IPR012349">
    <property type="entry name" value="Split_barrel_FMN-bd"/>
</dbReference>
<dbReference type="SUPFAM" id="SSF50475">
    <property type="entry name" value="FMN-binding split barrel"/>
    <property type="match status" value="1"/>
</dbReference>
<dbReference type="InParanoid" id="A0A0L0HVG8"/>
<dbReference type="GeneID" id="27691983"/>
<name>A0A0L0HVG8_SPIPD</name>
<dbReference type="OMA" id="HVWYGEV"/>
<reference evidence="3 4" key="1">
    <citation type="submission" date="2009-08" db="EMBL/GenBank/DDBJ databases">
        <title>The Genome Sequence of Spizellomyces punctatus strain DAOM BR117.</title>
        <authorList>
            <consortium name="The Broad Institute Genome Sequencing Platform"/>
            <person name="Russ C."/>
            <person name="Cuomo C."/>
            <person name="Shea T."/>
            <person name="Young S.K."/>
            <person name="Zeng Q."/>
            <person name="Koehrsen M."/>
            <person name="Haas B."/>
            <person name="Borodovsky M."/>
            <person name="Guigo R."/>
            <person name="Alvarado L."/>
            <person name="Berlin A."/>
            <person name="Bochicchio J."/>
            <person name="Borenstein D."/>
            <person name="Chapman S."/>
            <person name="Chen Z."/>
            <person name="Engels R."/>
            <person name="Freedman E."/>
            <person name="Gellesch M."/>
            <person name="Goldberg J."/>
            <person name="Griggs A."/>
            <person name="Gujja S."/>
            <person name="Heiman D."/>
            <person name="Hepburn T."/>
            <person name="Howarth C."/>
            <person name="Jen D."/>
            <person name="Larson L."/>
            <person name="Lewis B."/>
            <person name="Mehta T."/>
            <person name="Park D."/>
            <person name="Pearson M."/>
            <person name="Roberts A."/>
            <person name="Saif S."/>
            <person name="Shenoy N."/>
            <person name="Sisk P."/>
            <person name="Stolte C."/>
            <person name="Sykes S."/>
            <person name="Thomson T."/>
            <person name="Walk T."/>
            <person name="White J."/>
            <person name="Yandava C."/>
            <person name="Burger G."/>
            <person name="Gray M.W."/>
            <person name="Holland P.W.H."/>
            <person name="King N."/>
            <person name="Lang F.B.F."/>
            <person name="Roger A.J."/>
            <person name="Ruiz-Trillo I."/>
            <person name="Lander E."/>
            <person name="Nusbaum C."/>
        </authorList>
    </citation>
    <scope>NUCLEOTIDE SEQUENCE [LARGE SCALE GENOMIC DNA]</scope>
    <source>
        <strain evidence="3 4">DAOM BR117</strain>
    </source>
</reference>
<dbReference type="RefSeq" id="XP_016612944.1">
    <property type="nucleotide sequence ID" value="XM_016757000.1"/>
</dbReference>
<dbReference type="PANTHER" id="PTHR30466">
    <property type="entry name" value="FLAVIN REDUCTASE"/>
    <property type="match status" value="1"/>
</dbReference>
<dbReference type="VEuPathDB" id="FungiDB:SPPG_08858"/>
<dbReference type="Pfam" id="PF01613">
    <property type="entry name" value="Flavin_Reduct"/>
    <property type="match status" value="1"/>
</dbReference>
<accession>A0A0L0HVG8</accession>
<dbReference type="GO" id="GO:0010181">
    <property type="term" value="F:FMN binding"/>
    <property type="evidence" value="ECO:0007669"/>
    <property type="project" value="InterPro"/>
</dbReference>
<evidence type="ECO:0000259" key="2">
    <source>
        <dbReference type="SMART" id="SM00903"/>
    </source>
</evidence>
<dbReference type="eggNOG" id="ENOG502RYSQ">
    <property type="taxonomic scope" value="Eukaryota"/>
</dbReference>
<dbReference type="PANTHER" id="PTHR30466:SF1">
    <property type="entry name" value="FMN REDUCTASE (NADH) RUTF"/>
    <property type="match status" value="1"/>
</dbReference>
<evidence type="ECO:0000256" key="1">
    <source>
        <dbReference type="ARBA" id="ARBA00023002"/>
    </source>
</evidence>
<keyword evidence="1" id="KW-0560">Oxidoreductase</keyword>
<dbReference type="GO" id="GO:0042602">
    <property type="term" value="F:riboflavin reductase (NADPH) activity"/>
    <property type="evidence" value="ECO:0007669"/>
    <property type="project" value="TreeGrafter"/>
</dbReference>
<sequence>MPMTRATRNLSRVHFGVFKRFSAASSWNTLTSTHLPPCRHQSSSPSHDHQQDVTPYEFRGVMRKVPSQVVVVTLNAPDTQTKHLGTTCSSFTSVSLYPPTISFCIRSPSRTSTILQDRLTAHFAVHILSKHQTQHSLAYSSPKTQHLFNSFPHHIDASTKLPILHNCLGVLICQPIKSVRVGDHETWFGQVKRIVHGVGSVSGETQMEPLVYYESSYRSIGDEVFMEQVEKGALSFEEWTHRAHLRMAWIYLREAGSKEAAYPYIKKAILTHNATNAHLIRHPYNETITRFYLHLIDLAVRNDIQSGNTKSNEPCDPIPDFLEFLSKHPFLEDRSIIGRYYSPAALMSDQAKMTWLEPDRNPLPNSLEELDKRELGLEDATPGMCSSLG</sequence>
<dbReference type="AlphaFoldDB" id="A0A0L0HVG8"/>
<dbReference type="InterPro" id="IPR050268">
    <property type="entry name" value="NADH-dep_flavin_reductase"/>
</dbReference>